<dbReference type="VEuPathDB" id="GiardiaDB:GLP15_1839"/>
<evidence type="ECO:0000313" key="3">
    <source>
        <dbReference type="EMBL" id="EFO63370.1"/>
    </source>
</evidence>
<evidence type="ECO:0000256" key="2">
    <source>
        <dbReference type="SAM" id="MobiDB-lite"/>
    </source>
</evidence>
<dbReference type="SUPFAM" id="SSF57997">
    <property type="entry name" value="Tropomyosin"/>
    <property type="match status" value="1"/>
</dbReference>
<dbReference type="EMBL" id="ACVC01000133">
    <property type="protein sequence ID" value="EFO63370.1"/>
    <property type="molecule type" value="Genomic_DNA"/>
</dbReference>
<feature type="coiled-coil region" evidence="1">
    <location>
        <begin position="830"/>
        <end position="1025"/>
    </location>
</feature>
<evidence type="ECO:0000313" key="4">
    <source>
        <dbReference type="Proteomes" id="UP000008974"/>
    </source>
</evidence>
<dbReference type="PANTHER" id="PTHR43941">
    <property type="entry name" value="STRUCTURAL MAINTENANCE OF CHROMOSOMES PROTEIN 2"/>
    <property type="match status" value="1"/>
</dbReference>
<protein>
    <submittedName>
        <fullName evidence="3">Coiled-coil protein</fullName>
    </submittedName>
</protein>
<feature type="coiled-coil region" evidence="1">
    <location>
        <begin position="445"/>
        <end position="563"/>
    </location>
</feature>
<feature type="coiled-coil region" evidence="1">
    <location>
        <begin position="620"/>
        <end position="794"/>
    </location>
</feature>
<reference evidence="3 4" key="1">
    <citation type="journal article" date="2010" name="BMC Genomics">
        <title>Genome analysis and comparative genomics of a Giardia intestinalis assemblage E isolate.</title>
        <authorList>
            <person name="Jerlstrom-Hultqvist J."/>
            <person name="Franzen O."/>
            <person name="Ankarklev J."/>
            <person name="Xu F."/>
            <person name="Nohynkova E."/>
            <person name="Andersson J.O."/>
            <person name="Svard S.G."/>
            <person name="Andersson B."/>
        </authorList>
    </citation>
    <scope>NUCLEOTIDE SEQUENCE [LARGE SCALE GENOMIC DNA]</scope>
    <source>
        <strain evidence="3 4">P15</strain>
    </source>
</reference>
<dbReference type="PANTHER" id="PTHR43941:SF1">
    <property type="entry name" value="STRUCTURAL MAINTENANCE OF CHROMOSOMES PROTEIN 2"/>
    <property type="match status" value="1"/>
</dbReference>
<proteinExistence type="predicted"/>
<dbReference type="OMA" id="KHESLDQ"/>
<comment type="caution">
    <text evidence="3">The sequence shown here is derived from an EMBL/GenBank/DDBJ whole genome shotgun (WGS) entry which is preliminary data.</text>
</comment>
<dbReference type="GO" id="GO:0003682">
    <property type="term" value="F:chromatin binding"/>
    <property type="evidence" value="ECO:0007669"/>
    <property type="project" value="TreeGrafter"/>
</dbReference>
<feature type="region of interest" description="Disordered" evidence="2">
    <location>
        <begin position="141"/>
        <end position="160"/>
    </location>
</feature>
<dbReference type="AlphaFoldDB" id="E1F2B0"/>
<organism evidence="3 4">
    <name type="scientific">Giardia intestinalis (strain P15)</name>
    <name type="common">Giardia lamblia</name>
    <dbReference type="NCBI Taxonomy" id="658858"/>
    <lineage>
        <taxon>Eukaryota</taxon>
        <taxon>Metamonada</taxon>
        <taxon>Diplomonadida</taxon>
        <taxon>Hexamitidae</taxon>
        <taxon>Giardiinae</taxon>
        <taxon>Giardia</taxon>
    </lineage>
</organism>
<dbReference type="OrthoDB" id="10067624at2759"/>
<gene>
    <name evidence="3" type="ORF">GLP15_1839</name>
</gene>
<dbReference type="GO" id="GO:0000793">
    <property type="term" value="C:condensed chromosome"/>
    <property type="evidence" value="ECO:0007669"/>
    <property type="project" value="TreeGrafter"/>
</dbReference>
<dbReference type="Proteomes" id="UP000008974">
    <property type="component" value="Unassembled WGS sequence"/>
</dbReference>
<dbReference type="GO" id="GO:0000796">
    <property type="term" value="C:condensin complex"/>
    <property type="evidence" value="ECO:0007669"/>
    <property type="project" value="TreeGrafter"/>
</dbReference>
<name>E1F2B0_GIAIA</name>
<sequence length="1037" mass="117585">MPLAASSSATPLATDVSRKDREIARLSHEVTTLTLTVMHLQSDIDVRDAQIRTLKSSSGGSSTDGEVTELMELLGGLQQETQLLRQQLAQKDALVDALSTKMDGQVINLVDVVKKKDLEIAELHADLSRLRADHIRVKRIQDGTGSGSKTPTTPVSIKRSSLRESFGNTLEFNKLNGDLASRDEEIVQLTATVARYQHELEEIQAADGSKAKELLEKDREIEAFKQSIEIMANDLDRKSTEIAKLTEQCKTLEAELVRLSEATQNNLRSSRALEDKVEELEELNMNLDLQLSQAKDDYASMNSSITAELTQKCNELELLKKEIDSLKEVNKAQASEADSLLSDNSALRKSNEQLQLNLRNSITKLDAQQDHIAAINAEKHASDEEIVLLKDRLNILQTQESNNRSEITNLSSSLTKKDEQIAVLQKQVETIPSLLAEKESLTLDLRKSTDSLKAATDTIDRLTEEVADKKNKIRTYKRDNESMFEDLRVHNNSMAQLQSDLKRLSESASQREAELTEQAKKLKVALSDGEQLARINLGLTEDLQTKTEQVEKLENDLSAAKLITLEKNQELERVSALLDQREHDLEVAAETISTMKNSTDSLEKKATGHETRVLELTVENDRLVRELMECREALDRTKQQIRELEIAQAAKNEKIDTLEKELQRSTELYSSKDAELLHASQRLSLLEEENKALETTVKDSLKQVSATTEQLDTLQRSVAEYNRNVHERDLELEALKNEAEMSNTKLANLLAQESSKDDLIEGLKRQVNEFSNKLLEAKQAQQESSRRCAELETDYYTLQCSLEEKQAGLQLETEKCTNMAHKLAEAVYLAEKYEGEKAQLVSQLQQTREDLKEVEKEAELVKTTLKEKITECDGLIVRLSLLEDEHEVLKTNYTRDKGELKEKEKQMEDLENELLVAEDNVRELTNEMDEMRRQLESVLHEKQLQEIEVNRVTNTLNMTTDTIKKQSAERTLLMEKLRLKEEEYRIPQESLIKMAFYLREKGDEVTKLNELLAEKQKTIDDLLLQAGKTNDPPTAQS</sequence>
<keyword evidence="1" id="KW-0175">Coiled coil</keyword>
<evidence type="ECO:0000256" key="1">
    <source>
        <dbReference type="SAM" id="Coils"/>
    </source>
</evidence>
<feature type="coiled-coil region" evidence="1">
    <location>
        <begin position="186"/>
        <end position="357"/>
    </location>
</feature>
<dbReference type="GO" id="GO:0000785">
    <property type="term" value="C:chromatin"/>
    <property type="evidence" value="ECO:0007669"/>
    <property type="project" value="TreeGrafter"/>
</dbReference>
<accession>E1F2B0</accession>
<dbReference type="STRING" id="658858.E1F2B0"/>
<dbReference type="GO" id="GO:0007076">
    <property type="term" value="P:mitotic chromosome condensation"/>
    <property type="evidence" value="ECO:0007669"/>
    <property type="project" value="TreeGrafter"/>
</dbReference>